<dbReference type="AlphaFoldDB" id="A0A9D1H9D3"/>
<name>A0A9D1H9D3_9FLAO</name>
<reference evidence="1" key="1">
    <citation type="submission" date="2020-10" db="EMBL/GenBank/DDBJ databases">
        <authorList>
            <person name="Gilroy R."/>
        </authorList>
    </citation>
    <scope>NUCLEOTIDE SEQUENCE</scope>
    <source>
        <strain evidence="1">1383</strain>
    </source>
</reference>
<accession>A0A9D1H9D3</accession>
<reference evidence="1" key="2">
    <citation type="journal article" date="2021" name="PeerJ">
        <title>Extensive microbial diversity within the chicken gut microbiome revealed by metagenomics and culture.</title>
        <authorList>
            <person name="Gilroy R."/>
            <person name="Ravi A."/>
            <person name="Getino M."/>
            <person name="Pursley I."/>
            <person name="Horton D.L."/>
            <person name="Alikhan N.F."/>
            <person name="Baker D."/>
            <person name="Gharbi K."/>
            <person name="Hall N."/>
            <person name="Watson M."/>
            <person name="Adriaenssens E.M."/>
            <person name="Foster-Nyarko E."/>
            <person name="Jarju S."/>
            <person name="Secka A."/>
            <person name="Antonio M."/>
            <person name="Oren A."/>
            <person name="Chaudhuri R.R."/>
            <person name="La Ragione R."/>
            <person name="Hildebrand F."/>
            <person name="Pallen M.J."/>
        </authorList>
    </citation>
    <scope>NUCLEOTIDE SEQUENCE</scope>
    <source>
        <strain evidence="1">1383</strain>
    </source>
</reference>
<dbReference type="InterPro" id="IPR021145">
    <property type="entry name" value="Portal_protein_SPP1_Gp6-like"/>
</dbReference>
<dbReference type="Proteomes" id="UP000824161">
    <property type="component" value="Unassembled WGS sequence"/>
</dbReference>
<dbReference type="Pfam" id="PF05133">
    <property type="entry name" value="SPP1_portal"/>
    <property type="match status" value="1"/>
</dbReference>
<proteinExistence type="predicted"/>
<sequence length="477" mass="54272">MKIEDLVQGTSANEWVEALSRRATPQPQITRLRQQYDPRGHRIFDISERPDKAVRGTDGQIERFEKVARIALPLQRVIVERAVAFLFGHPVQVTCATDSDGQAGAFEAVRRTLTDNKIDSLNRRLARTILWETEAAELWYPVAENGFWARVGRNERFSFVGQTPSQYKLRVSLLSPSQGDGLFPLFDHYGDMTAFSRRYATVETGVEKEYFETYTDQEIVRFERQEKGSWALVERRENILGKIPVVYGRQEKSEWADVQPLIERLEKLLSNFADTNDYHASPKIFVTGEIRGFARKGETGAIIEGEANSTAQYLSWQQAPESVRLEISTLLSMIYSTTQTPDISFDSVKGLANLSGVALRMLFLDAHLKVQNKSELFGQYLERRMNLIRRYLGVLNNALEPYIDQIEVSQRIEPFMVDDRSAMIQALNLANGGRELISQRTAVRLAGLSEDPEGEYDRIVTERDADRLAEGSMNIGF</sequence>
<protein>
    <submittedName>
        <fullName evidence="1">Phage portal protein</fullName>
    </submittedName>
</protein>
<organism evidence="1 2">
    <name type="scientific">Candidatus Merdimorpha stercoravium</name>
    <dbReference type="NCBI Taxonomy" id="2840863"/>
    <lineage>
        <taxon>Bacteria</taxon>
        <taxon>Pseudomonadati</taxon>
        <taxon>Bacteroidota</taxon>
        <taxon>Flavobacteriia</taxon>
        <taxon>Flavobacteriales</taxon>
        <taxon>Candidatus Merdimorpha</taxon>
    </lineage>
</organism>
<dbReference type="EMBL" id="DVLY01000078">
    <property type="protein sequence ID" value="HIT97853.1"/>
    <property type="molecule type" value="Genomic_DNA"/>
</dbReference>
<comment type="caution">
    <text evidence="1">The sequence shown here is derived from an EMBL/GenBank/DDBJ whole genome shotgun (WGS) entry which is preliminary data.</text>
</comment>
<evidence type="ECO:0000313" key="2">
    <source>
        <dbReference type="Proteomes" id="UP000824161"/>
    </source>
</evidence>
<evidence type="ECO:0000313" key="1">
    <source>
        <dbReference type="EMBL" id="HIT97853.1"/>
    </source>
</evidence>
<gene>
    <name evidence="1" type="ORF">IAC44_03345</name>
</gene>